<dbReference type="SUPFAM" id="SSF53098">
    <property type="entry name" value="Ribonuclease H-like"/>
    <property type="match status" value="1"/>
</dbReference>
<feature type="domain" description="HTH IS21-type" evidence="5">
    <location>
        <begin position="1"/>
        <end position="61"/>
    </location>
</feature>
<accession>A0A402APA0</accession>
<dbReference type="GO" id="GO:0006310">
    <property type="term" value="P:DNA recombination"/>
    <property type="evidence" value="ECO:0007669"/>
    <property type="project" value="UniProtKB-KW"/>
</dbReference>
<evidence type="ECO:0000256" key="3">
    <source>
        <dbReference type="ARBA" id="ARBA00023125"/>
    </source>
</evidence>
<dbReference type="NCBIfam" id="NF033546">
    <property type="entry name" value="transpos_IS21"/>
    <property type="match status" value="1"/>
</dbReference>
<dbReference type="EMBL" id="BIFS01000001">
    <property type="protein sequence ID" value="GCE21929.1"/>
    <property type="molecule type" value="Genomic_DNA"/>
</dbReference>
<evidence type="ECO:0000256" key="2">
    <source>
        <dbReference type="ARBA" id="ARBA00022578"/>
    </source>
</evidence>
<evidence type="ECO:0000313" key="10">
    <source>
        <dbReference type="EMBL" id="GCE21929.1"/>
    </source>
</evidence>
<reference evidence="9" key="2">
    <citation type="journal article" date="2019" name="Int. J. Syst. Evol. Microbiol.">
        <title>Tengunoibacter tsumagoiensis gen. nov., sp. nov., Dictyobacter kobayashii sp. nov., Dictyobacter alpinus sp. nov., and description of Dictyobacteraceae fam. nov. within the order Ktedonobacterales isolated from Tengu-no-mugimeshi, a soil-like granular mass of micro-organisms, and emended descriptions of the genera Ktedonobacter and Dictyobacter.</title>
        <authorList>
            <person name="Wang C."/>
            <person name="Zheng Y."/>
            <person name="Sakai Y."/>
            <person name="Toyoda A."/>
            <person name="Minakuchi Y."/>
            <person name="Abe K."/>
            <person name="Yokota A."/>
            <person name="Yabe S."/>
        </authorList>
    </citation>
    <scope>NUCLEOTIDE SEQUENCE</scope>
    <source>
        <strain evidence="9">Uno11</strain>
    </source>
</reference>
<dbReference type="GO" id="GO:0032196">
    <property type="term" value="P:transposition"/>
    <property type="evidence" value="ECO:0007669"/>
    <property type="project" value="UniProtKB-KW"/>
</dbReference>
<evidence type="ECO:0000313" key="9">
    <source>
        <dbReference type="EMBL" id="GCE20922.1"/>
    </source>
</evidence>
<dbReference type="InterPro" id="IPR017894">
    <property type="entry name" value="HTH_IS21_transposase_type"/>
</dbReference>
<keyword evidence="4" id="KW-0233">DNA recombination</keyword>
<comment type="caution">
    <text evidence="9">The sequence shown here is derived from an EMBL/GenBank/DDBJ whole genome shotgun (WGS) entry which is preliminary data.</text>
</comment>
<reference evidence="12" key="1">
    <citation type="submission" date="2018-12" db="EMBL/GenBank/DDBJ databases">
        <title>Tengunoibacter tsumagoiensis gen. nov., sp. nov., Dictyobacter kobayashii sp. nov., D. alpinus sp. nov., and D. joshuensis sp. nov. and description of Dictyobacteraceae fam. nov. within the order Ktedonobacterales isolated from Tengu-no-mugimeshi.</title>
        <authorList>
            <person name="Wang C.M."/>
            <person name="Zheng Y."/>
            <person name="Sakai Y."/>
            <person name="Toyoda A."/>
            <person name="Minakuchi Y."/>
            <person name="Abe K."/>
            <person name="Yokota A."/>
            <person name="Yabe S."/>
        </authorList>
    </citation>
    <scope>NUCLEOTIDE SEQUENCE [LARGE SCALE GENOMIC DNA]</scope>
    <source>
        <strain evidence="12">Uno11</strain>
    </source>
</reference>
<dbReference type="SUPFAM" id="SSF46689">
    <property type="entry name" value="Homeodomain-like"/>
    <property type="match status" value="1"/>
</dbReference>
<dbReference type="Pfam" id="PF22483">
    <property type="entry name" value="Mu-transpos_C_2"/>
    <property type="match status" value="1"/>
</dbReference>
<dbReference type="Pfam" id="PF00665">
    <property type="entry name" value="rve"/>
    <property type="match status" value="1"/>
</dbReference>
<dbReference type="InterPro" id="IPR054353">
    <property type="entry name" value="IstA-like_C"/>
</dbReference>
<evidence type="ECO:0000313" key="11">
    <source>
        <dbReference type="EMBL" id="GCE23245.1"/>
    </source>
</evidence>
<evidence type="ECO:0000313" key="7">
    <source>
        <dbReference type="EMBL" id="GCE16986.1"/>
    </source>
</evidence>
<name>A0A402APA0_9CHLR</name>
<proteinExistence type="inferred from homology"/>
<evidence type="ECO:0000256" key="1">
    <source>
        <dbReference type="ARBA" id="ARBA00009277"/>
    </source>
</evidence>
<evidence type="ECO:0000259" key="6">
    <source>
        <dbReference type="PROSITE" id="PS50994"/>
    </source>
</evidence>
<evidence type="ECO:0000313" key="8">
    <source>
        <dbReference type="EMBL" id="GCE19556.1"/>
    </source>
</evidence>
<dbReference type="AlphaFoldDB" id="A0A402APA0"/>
<dbReference type="InterPro" id="IPR036397">
    <property type="entry name" value="RNaseH_sf"/>
</dbReference>
<comment type="similarity">
    <text evidence="1">Belongs to the transposase IS21/IS408/IS1162 family.</text>
</comment>
<evidence type="ECO:0000256" key="4">
    <source>
        <dbReference type="ARBA" id="ARBA00023172"/>
    </source>
</evidence>
<keyword evidence="3" id="KW-0238">DNA-binding</keyword>
<dbReference type="Proteomes" id="UP000287188">
    <property type="component" value="Unassembled WGS sequence"/>
</dbReference>
<dbReference type="PROSITE" id="PS50531">
    <property type="entry name" value="HTH_IS21"/>
    <property type="match status" value="1"/>
</dbReference>
<dbReference type="EMBL" id="BIFS01000001">
    <property type="protein sequence ID" value="GCE19556.1"/>
    <property type="molecule type" value="Genomic_DNA"/>
</dbReference>
<dbReference type="EMBL" id="BIFS01000001">
    <property type="protein sequence ID" value="GCE16986.1"/>
    <property type="molecule type" value="Genomic_DNA"/>
</dbReference>
<dbReference type="GO" id="GO:0003677">
    <property type="term" value="F:DNA binding"/>
    <property type="evidence" value="ECO:0007669"/>
    <property type="project" value="UniProtKB-KW"/>
</dbReference>
<dbReference type="PANTHER" id="PTHR35004">
    <property type="entry name" value="TRANSPOSASE RV3428C-RELATED"/>
    <property type="match status" value="1"/>
</dbReference>
<dbReference type="InterPro" id="IPR001584">
    <property type="entry name" value="Integrase_cat-core"/>
</dbReference>
<protein>
    <submittedName>
        <fullName evidence="9">IS21 family transposase</fullName>
    </submittedName>
</protein>
<dbReference type="EMBL" id="BIFS01000002">
    <property type="protein sequence ID" value="GCE23245.1"/>
    <property type="molecule type" value="Genomic_DNA"/>
</dbReference>
<dbReference type="InterPro" id="IPR009057">
    <property type="entry name" value="Homeodomain-like_sf"/>
</dbReference>
<dbReference type="Gene3D" id="3.30.420.10">
    <property type="entry name" value="Ribonuclease H-like superfamily/Ribonuclease H"/>
    <property type="match status" value="1"/>
</dbReference>
<keyword evidence="12" id="KW-1185">Reference proteome</keyword>
<keyword evidence="2" id="KW-0815">Transposition</keyword>
<dbReference type="InterPro" id="IPR012337">
    <property type="entry name" value="RNaseH-like_sf"/>
</dbReference>
<organism evidence="9 12">
    <name type="scientific">Dictyobacter kobayashii</name>
    <dbReference type="NCBI Taxonomy" id="2014872"/>
    <lineage>
        <taxon>Bacteria</taxon>
        <taxon>Bacillati</taxon>
        <taxon>Chloroflexota</taxon>
        <taxon>Ktedonobacteria</taxon>
        <taxon>Ktedonobacterales</taxon>
        <taxon>Dictyobacteraceae</taxon>
        <taxon>Dictyobacter</taxon>
    </lineage>
</organism>
<sequence length="410" mass="47232">MLTIHDLYTQGKNVQEIAQELEISRTTVRKYLKHPEAVIPKPRPVRPSKLDPFKEQIKKWVMEDHCTNCEVIFERLQKMGYTGRISILKEYVQPLRAAVAGHAPVQRYETNPGEQVQFDWGEFVYEHEGQMRKFYGFTAILGYSRMRFVTFVKRCDTPTLIRCLMEAFEYFGGLTKVALTDRMKSVLLEMEENKPRWNPRFADFMVSIGVGARVCKPYTPQTKGKVERTVSHVKKSLWGGVTFTDLDDLNRQAHAWCERINSRVHRTTHARPVDRLAEEKLLPLPQDFAWERFATEERKVTWDGYVSYDGVLYGLPGTLQLAGKQVQVRERKGLLTVWSAGTQVFAIEKRPRSQESVPHADQWKTVASVSATRRAPTPLGHLQPAPDVESRPLQEYDQYCGVVTMQEVVA</sequence>
<dbReference type="PANTHER" id="PTHR35004:SF6">
    <property type="entry name" value="TRANSPOSASE"/>
    <property type="match status" value="1"/>
</dbReference>
<evidence type="ECO:0000259" key="5">
    <source>
        <dbReference type="PROSITE" id="PS50531"/>
    </source>
</evidence>
<dbReference type="EMBL" id="BIFS01000001">
    <property type="protein sequence ID" value="GCE20922.1"/>
    <property type="molecule type" value="Genomic_DNA"/>
</dbReference>
<evidence type="ECO:0000313" key="12">
    <source>
        <dbReference type="Proteomes" id="UP000287188"/>
    </source>
</evidence>
<dbReference type="PROSITE" id="PS50994">
    <property type="entry name" value="INTEGRASE"/>
    <property type="match status" value="1"/>
</dbReference>
<dbReference type="Gene3D" id="1.10.10.60">
    <property type="entry name" value="Homeodomain-like"/>
    <property type="match status" value="1"/>
</dbReference>
<gene>
    <name evidence="7" type="ORF">KDK_07860</name>
    <name evidence="8" type="ORF">KDK_33560</name>
    <name evidence="9" type="ORF">KDK_47220</name>
    <name evidence="10" type="ORF">KDK_57290</name>
    <name evidence="11" type="ORF">KDK_70450</name>
</gene>
<dbReference type="GO" id="GO:0015074">
    <property type="term" value="P:DNA integration"/>
    <property type="evidence" value="ECO:0007669"/>
    <property type="project" value="InterPro"/>
</dbReference>
<feature type="domain" description="Integrase catalytic" evidence="6">
    <location>
        <begin position="108"/>
        <end position="280"/>
    </location>
</feature>